<dbReference type="Gene3D" id="3.40.50.720">
    <property type="entry name" value="NAD(P)-binding Rossmann-like Domain"/>
    <property type="match status" value="1"/>
</dbReference>
<comment type="caution">
    <text evidence="3">The sequence shown here is derived from an EMBL/GenBank/DDBJ whole genome shotgun (WGS) entry which is preliminary data.</text>
</comment>
<dbReference type="PANTHER" id="PTHR43708">
    <property type="entry name" value="CONSERVED EXPRESSED OXIDOREDUCTASE (EUROFUNG)"/>
    <property type="match status" value="1"/>
</dbReference>
<dbReference type="EMBL" id="JADPIE010000002">
    <property type="protein sequence ID" value="MBF8436108.1"/>
    <property type="molecule type" value="Genomic_DNA"/>
</dbReference>
<dbReference type="RefSeq" id="WP_270452873.1">
    <property type="nucleotide sequence ID" value="NZ_JADPIE010000002.1"/>
</dbReference>
<dbReference type="InterPro" id="IPR051317">
    <property type="entry name" value="Gfo/Idh/MocA_oxidoreduct"/>
</dbReference>
<dbReference type="AlphaFoldDB" id="A0A931F829"/>
<accession>A0A931F829</accession>
<dbReference type="SUPFAM" id="SSF55347">
    <property type="entry name" value="Glyceraldehyde-3-phosphate dehydrogenase-like, C-terminal domain"/>
    <property type="match status" value="1"/>
</dbReference>
<name>A0A931F829_9FIRM</name>
<dbReference type="Proteomes" id="UP000621436">
    <property type="component" value="Unassembled WGS sequence"/>
</dbReference>
<reference evidence="3" key="1">
    <citation type="submission" date="2020-11" db="EMBL/GenBank/DDBJ databases">
        <title>Halonatronomonas betainensis gen. nov., sp. nov. a novel haloalkaliphilic representative of the family Halanaerobiacae capable of betaine degradation.</title>
        <authorList>
            <person name="Boltyanskaya Y."/>
            <person name="Kevbrin V."/>
            <person name="Detkova E."/>
            <person name="Grouzdev D.S."/>
            <person name="Koziaeva V."/>
            <person name="Zhilina T."/>
        </authorList>
    </citation>
    <scope>NUCLEOTIDE SEQUENCE</scope>
    <source>
        <strain evidence="3">Z-7014</strain>
    </source>
</reference>
<evidence type="ECO:0000259" key="1">
    <source>
        <dbReference type="Pfam" id="PF01408"/>
    </source>
</evidence>
<dbReference type="Pfam" id="PF22725">
    <property type="entry name" value="GFO_IDH_MocA_C3"/>
    <property type="match status" value="1"/>
</dbReference>
<dbReference type="Gene3D" id="3.30.360.10">
    <property type="entry name" value="Dihydrodipicolinate Reductase, domain 2"/>
    <property type="match status" value="1"/>
</dbReference>
<protein>
    <submittedName>
        <fullName evidence="3">Gfo/Idh/MocA family oxidoreductase</fullName>
    </submittedName>
</protein>
<dbReference type="PANTHER" id="PTHR43708:SF3">
    <property type="entry name" value="OXIDOREDUCTASE"/>
    <property type="match status" value="1"/>
</dbReference>
<keyword evidence="4" id="KW-1185">Reference proteome</keyword>
<dbReference type="Pfam" id="PF01408">
    <property type="entry name" value="GFO_IDH_MocA"/>
    <property type="match status" value="1"/>
</dbReference>
<proteinExistence type="predicted"/>
<evidence type="ECO:0000313" key="4">
    <source>
        <dbReference type="Proteomes" id="UP000621436"/>
    </source>
</evidence>
<dbReference type="InterPro" id="IPR055170">
    <property type="entry name" value="GFO_IDH_MocA-like_dom"/>
</dbReference>
<dbReference type="SUPFAM" id="SSF51735">
    <property type="entry name" value="NAD(P)-binding Rossmann-fold domains"/>
    <property type="match status" value="1"/>
</dbReference>
<dbReference type="InterPro" id="IPR000683">
    <property type="entry name" value="Gfo/Idh/MocA-like_OxRdtase_N"/>
</dbReference>
<gene>
    <name evidence="3" type="ORF">I0Q91_03375</name>
</gene>
<dbReference type="GO" id="GO:0000166">
    <property type="term" value="F:nucleotide binding"/>
    <property type="evidence" value="ECO:0007669"/>
    <property type="project" value="InterPro"/>
</dbReference>
<evidence type="ECO:0000313" key="3">
    <source>
        <dbReference type="EMBL" id="MBF8436108.1"/>
    </source>
</evidence>
<organism evidence="3 4">
    <name type="scientific">Halonatronomonas betaini</name>
    <dbReference type="NCBI Taxonomy" id="2778430"/>
    <lineage>
        <taxon>Bacteria</taxon>
        <taxon>Bacillati</taxon>
        <taxon>Bacillota</taxon>
        <taxon>Clostridia</taxon>
        <taxon>Halanaerobiales</taxon>
        <taxon>Halarsenatibacteraceae</taxon>
        <taxon>Halonatronomonas</taxon>
    </lineage>
</organism>
<dbReference type="InterPro" id="IPR036291">
    <property type="entry name" value="NAD(P)-bd_dom_sf"/>
</dbReference>
<feature type="domain" description="Gfo/Idh/MocA-like oxidoreductase N-terminal" evidence="1">
    <location>
        <begin position="7"/>
        <end position="135"/>
    </location>
</feature>
<evidence type="ECO:0000259" key="2">
    <source>
        <dbReference type="Pfam" id="PF22725"/>
    </source>
</evidence>
<sequence length="380" mass="42357">MKNNCLKYGMVGGGPGAFIGDVHRRAIRLDNTARLVAGSFSQDYDKTLSIGRDLGLDEDRLYDNFQEMAKQEASRDDGIDFVSITTPNNTHYPIAKSFLEQGINVLCDKPVTTTLAEAKELKELADRTDTLFGVSYTFSGYPMVKEARRLIKEGELGELRMIMGEYPDEWLAAPADNKQAAWRTNPDQAGISTCIADIGSHIENTVSYMTGCEISRLSANLDIFVEGRKLDDNGGVMIKYNNGVSGMYWASQIAIGNENGLKLRIFGSKGSLEWHHKNPNLLKFTKLNEAPRMLSRGHEYLGDEAQENSRIPAGHPEGFFEAFANIYSNFAAAVQAKKEKDSIDPSDFDYPKLEEGLRGVKFIEKCVESSKNDSKWIDFK</sequence>
<feature type="domain" description="GFO/IDH/MocA-like oxidoreductase" evidence="2">
    <location>
        <begin position="145"/>
        <end position="273"/>
    </location>
</feature>